<protein>
    <submittedName>
        <fullName evidence="2">(northern house mosquito) hypothetical protein</fullName>
    </submittedName>
</protein>
<accession>A0A8D8BHW3</accession>
<evidence type="ECO:0000313" key="2">
    <source>
        <dbReference type="EMBL" id="CAG6473827.1"/>
    </source>
</evidence>
<sequence>MIHRIPFGGVYWLNLYLRPEGIFGVFPRSKLNRCCLNLYLSAHFIPKVVIFRTLVESKDFCREIKLQNPNSLQKFYPPKQQLPSNHLNPSLPPTQKTTEPPPAVPLEQATGRSPPRGRRTPR</sequence>
<dbReference type="AlphaFoldDB" id="A0A8D8BHW3"/>
<reference evidence="2" key="1">
    <citation type="submission" date="2021-05" db="EMBL/GenBank/DDBJ databases">
        <authorList>
            <person name="Alioto T."/>
            <person name="Alioto T."/>
            <person name="Gomez Garrido J."/>
        </authorList>
    </citation>
    <scope>NUCLEOTIDE SEQUENCE</scope>
</reference>
<dbReference type="EMBL" id="HBUE01073662">
    <property type="protein sequence ID" value="CAG6473827.1"/>
    <property type="molecule type" value="Transcribed_RNA"/>
</dbReference>
<feature type="region of interest" description="Disordered" evidence="1">
    <location>
        <begin position="72"/>
        <end position="122"/>
    </location>
</feature>
<organism evidence="2">
    <name type="scientific">Culex pipiens</name>
    <name type="common">House mosquito</name>
    <dbReference type="NCBI Taxonomy" id="7175"/>
    <lineage>
        <taxon>Eukaryota</taxon>
        <taxon>Metazoa</taxon>
        <taxon>Ecdysozoa</taxon>
        <taxon>Arthropoda</taxon>
        <taxon>Hexapoda</taxon>
        <taxon>Insecta</taxon>
        <taxon>Pterygota</taxon>
        <taxon>Neoptera</taxon>
        <taxon>Endopterygota</taxon>
        <taxon>Diptera</taxon>
        <taxon>Nematocera</taxon>
        <taxon>Culicoidea</taxon>
        <taxon>Culicidae</taxon>
        <taxon>Culicinae</taxon>
        <taxon>Culicini</taxon>
        <taxon>Culex</taxon>
        <taxon>Culex</taxon>
    </lineage>
</organism>
<evidence type="ECO:0000256" key="1">
    <source>
        <dbReference type="SAM" id="MobiDB-lite"/>
    </source>
</evidence>
<name>A0A8D8BHW3_CULPI</name>
<proteinExistence type="predicted"/>